<evidence type="ECO:0000313" key="2">
    <source>
        <dbReference type="Proteomes" id="UP000024635"/>
    </source>
</evidence>
<dbReference type="InterPro" id="IPR011009">
    <property type="entry name" value="Kinase-like_dom_sf"/>
</dbReference>
<dbReference type="Gene3D" id="1.10.510.10">
    <property type="entry name" value="Transferase(Phosphotransferase) domain 1"/>
    <property type="match status" value="1"/>
</dbReference>
<sequence length="147" mass="16955">MRTLRGTVRYASLNAHNGEEQSPRDDLESWFYMMVELLSGFLPWSDFHHDSITEVRAMKEHIRTNEGVNLMFQFCPKAVLLALLDGDQSGLHSLNIKVFPHFLTKTRRSVAQNDENYSFEFSEARRCHSGYSPLLAQVSAFHEMDSN</sequence>
<dbReference type="PANTHER" id="PTHR11909">
    <property type="entry name" value="CASEIN KINASE-RELATED"/>
    <property type="match status" value="1"/>
</dbReference>
<evidence type="ECO:0000313" key="1">
    <source>
        <dbReference type="EMBL" id="EYB95108.1"/>
    </source>
</evidence>
<name>A0A016SWN6_9BILA</name>
<protein>
    <recommendedName>
        <fullName evidence="3">Protein kinase domain-containing protein</fullName>
    </recommendedName>
</protein>
<keyword evidence="2" id="KW-1185">Reference proteome</keyword>
<dbReference type="EMBL" id="JARK01001499">
    <property type="protein sequence ID" value="EYB95108.1"/>
    <property type="molecule type" value="Genomic_DNA"/>
</dbReference>
<dbReference type="InterPro" id="IPR050235">
    <property type="entry name" value="CK1_Ser-Thr_kinase"/>
</dbReference>
<dbReference type="OrthoDB" id="2687620at2759"/>
<proteinExistence type="predicted"/>
<dbReference type="STRING" id="53326.A0A016SWN6"/>
<dbReference type="AlphaFoldDB" id="A0A016SWN6"/>
<comment type="caution">
    <text evidence="1">The sequence shown here is derived from an EMBL/GenBank/DDBJ whole genome shotgun (WGS) entry which is preliminary data.</text>
</comment>
<accession>A0A016SWN6</accession>
<gene>
    <name evidence="1" type="primary">Acey_s0163.g3458</name>
    <name evidence="1" type="ORF">Y032_0163g3458</name>
</gene>
<dbReference type="SUPFAM" id="SSF56112">
    <property type="entry name" value="Protein kinase-like (PK-like)"/>
    <property type="match status" value="1"/>
</dbReference>
<dbReference type="Proteomes" id="UP000024635">
    <property type="component" value="Unassembled WGS sequence"/>
</dbReference>
<organism evidence="1 2">
    <name type="scientific">Ancylostoma ceylanicum</name>
    <dbReference type="NCBI Taxonomy" id="53326"/>
    <lineage>
        <taxon>Eukaryota</taxon>
        <taxon>Metazoa</taxon>
        <taxon>Ecdysozoa</taxon>
        <taxon>Nematoda</taxon>
        <taxon>Chromadorea</taxon>
        <taxon>Rhabditida</taxon>
        <taxon>Rhabditina</taxon>
        <taxon>Rhabditomorpha</taxon>
        <taxon>Strongyloidea</taxon>
        <taxon>Ancylostomatidae</taxon>
        <taxon>Ancylostomatinae</taxon>
        <taxon>Ancylostoma</taxon>
    </lineage>
</organism>
<evidence type="ECO:0008006" key="3">
    <source>
        <dbReference type="Google" id="ProtNLM"/>
    </source>
</evidence>
<reference evidence="2" key="1">
    <citation type="journal article" date="2015" name="Nat. Genet.">
        <title>The genome and transcriptome of the zoonotic hookworm Ancylostoma ceylanicum identify infection-specific gene families.</title>
        <authorList>
            <person name="Schwarz E.M."/>
            <person name="Hu Y."/>
            <person name="Antoshechkin I."/>
            <person name="Miller M.M."/>
            <person name="Sternberg P.W."/>
            <person name="Aroian R.V."/>
        </authorList>
    </citation>
    <scope>NUCLEOTIDE SEQUENCE</scope>
    <source>
        <strain evidence="2">HY135</strain>
    </source>
</reference>